<dbReference type="Proteomes" id="UP000613768">
    <property type="component" value="Unassembled WGS sequence"/>
</dbReference>
<dbReference type="Gene3D" id="1.25.40.10">
    <property type="entry name" value="Tetratricopeptide repeat domain"/>
    <property type="match status" value="1"/>
</dbReference>
<keyword evidence="2" id="KW-1185">Reference proteome</keyword>
<gene>
    <name evidence="1" type="ORF">IFO71_12745</name>
</gene>
<dbReference type="InterPro" id="IPR011990">
    <property type="entry name" value="TPR-like_helical_dom_sf"/>
</dbReference>
<dbReference type="AlphaFoldDB" id="A0AAW3ZKI8"/>
<dbReference type="EMBL" id="JACYTR010000026">
    <property type="protein sequence ID" value="MBD8526605.1"/>
    <property type="molecule type" value="Genomic_DNA"/>
</dbReference>
<evidence type="ECO:0000313" key="2">
    <source>
        <dbReference type="Proteomes" id="UP000613768"/>
    </source>
</evidence>
<reference evidence="1 2" key="1">
    <citation type="submission" date="2020-09" db="EMBL/GenBank/DDBJ databases">
        <title>Pseudoxanthomonas sp. CAU 1598 isolated from sand of Yaerae Beach.</title>
        <authorList>
            <person name="Kim W."/>
        </authorList>
    </citation>
    <scope>NUCLEOTIDE SEQUENCE [LARGE SCALE GENOMIC DNA]</scope>
    <source>
        <strain evidence="1 2">CAU 1598</strain>
    </source>
</reference>
<comment type="caution">
    <text evidence="1">The sequence shown here is derived from an EMBL/GenBank/DDBJ whole genome shotgun (WGS) entry which is preliminary data.</text>
</comment>
<sequence length="199" mass="21543">MPQQGLSPADQALGLIQTRWAEIKYQVAQKQQDDAYQALLADVDKLRAQYPDDLRLAVWQGIILSTQAGARGGLGALSLCKQARTVFEQAIAADAAVLEGSAYTSLGSLYYQVPGWPIGFGDDDKAKELLLKGLAINPNGIDANFFYADFLFDQGDYQGAAAALQKVLSAPSRPGRDLADQGRREEAEVLLAKVKRKLS</sequence>
<name>A0AAW3ZKI8_9GAMM</name>
<evidence type="ECO:0000313" key="1">
    <source>
        <dbReference type="EMBL" id="MBD8526605.1"/>
    </source>
</evidence>
<evidence type="ECO:0008006" key="3">
    <source>
        <dbReference type="Google" id="ProtNLM"/>
    </source>
</evidence>
<protein>
    <recommendedName>
        <fullName evidence="3">Tetratricopeptide repeat protein</fullName>
    </recommendedName>
</protein>
<organism evidence="1 2">
    <name type="scientific">Pseudomarimonas arenosa</name>
    <dbReference type="NCBI Taxonomy" id="2774145"/>
    <lineage>
        <taxon>Bacteria</taxon>
        <taxon>Pseudomonadati</taxon>
        <taxon>Pseudomonadota</taxon>
        <taxon>Gammaproteobacteria</taxon>
        <taxon>Lysobacterales</taxon>
        <taxon>Lysobacteraceae</taxon>
        <taxon>Pseudomarimonas</taxon>
    </lineage>
</organism>
<accession>A0AAW3ZKI8</accession>
<dbReference type="SUPFAM" id="SSF48452">
    <property type="entry name" value="TPR-like"/>
    <property type="match status" value="1"/>
</dbReference>
<proteinExistence type="predicted"/>